<protein>
    <recommendedName>
        <fullName evidence="5">Myb-like domain-containing protein</fullName>
    </recommendedName>
</protein>
<name>A0A438FB20_VITVI</name>
<evidence type="ECO:0000256" key="1">
    <source>
        <dbReference type="SAM" id="MobiDB-lite"/>
    </source>
</evidence>
<dbReference type="Proteomes" id="UP000288805">
    <property type="component" value="Unassembled WGS sequence"/>
</dbReference>
<dbReference type="Gene3D" id="1.10.10.60">
    <property type="entry name" value="Homeodomain-like"/>
    <property type="match status" value="1"/>
</dbReference>
<accession>A0A438FB20</accession>
<feature type="compositionally biased region" description="Gly residues" evidence="1">
    <location>
        <begin position="32"/>
        <end position="46"/>
    </location>
</feature>
<reference evidence="3 4" key="1">
    <citation type="journal article" date="2018" name="PLoS Genet.">
        <title>Population sequencing reveals clonal diversity and ancestral inbreeding in the grapevine cultivar Chardonnay.</title>
        <authorList>
            <person name="Roach M.J."/>
            <person name="Johnson D.L."/>
            <person name="Bohlmann J."/>
            <person name="van Vuuren H.J."/>
            <person name="Jones S.J."/>
            <person name="Pretorius I.S."/>
            <person name="Schmidt S.A."/>
            <person name="Borneman A.R."/>
        </authorList>
    </citation>
    <scope>NUCLEOTIDE SEQUENCE [LARGE SCALE GENOMIC DNA]</scope>
    <source>
        <strain evidence="4">cv. Chardonnay</strain>
        <tissue evidence="3">Leaf</tissue>
    </source>
</reference>
<organism evidence="3 4">
    <name type="scientific">Vitis vinifera</name>
    <name type="common">Grape</name>
    <dbReference type="NCBI Taxonomy" id="29760"/>
    <lineage>
        <taxon>Eukaryota</taxon>
        <taxon>Viridiplantae</taxon>
        <taxon>Streptophyta</taxon>
        <taxon>Embryophyta</taxon>
        <taxon>Tracheophyta</taxon>
        <taxon>Spermatophyta</taxon>
        <taxon>Magnoliopsida</taxon>
        <taxon>eudicotyledons</taxon>
        <taxon>Gunneridae</taxon>
        <taxon>Pentapetalae</taxon>
        <taxon>rosids</taxon>
        <taxon>Vitales</taxon>
        <taxon>Vitaceae</taxon>
        <taxon>Viteae</taxon>
        <taxon>Vitis</taxon>
    </lineage>
</organism>
<feature type="signal peptide" evidence="2">
    <location>
        <begin position="1"/>
        <end position="18"/>
    </location>
</feature>
<evidence type="ECO:0000313" key="3">
    <source>
        <dbReference type="EMBL" id="RVW57134.1"/>
    </source>
</evidence>
<gene>
    <name evidence="3" type="ORF">CK203_091675</name>
</gene>
<dbReference type="AlphaFoldDB" id="A0A438FB20"/>
<comment type="caution">
    <text evidence="3">The sequence shown here is derived from an EMBL/GenBank/DDBJ whole genome shotgun (WGS) entry which is preliminary data.</text>
</comment>
<proteinExistence type="predicted"/>
<feature type="region of interest" description="Disordered" evidence="1">
    <location>
        <begin position="16"/>
        <end position="46"/>
    </location>
</feature>
<evidence type="ECO:0008006" key="5">
    <source>
        <dbReference type="Google" id="ProtNLM"/>
    </source>
</evidence>
<feature type="chain" id="PRO_5019113185" description="Myb-like domain-containing protein" evidence="2">
    <location>
        <begin position="19"/>
        <end position="121"/>
    </location>
</feature>
<dbReference type="EMBL" id="QGNW01001066">
    <property type="protein sequence ID" value="RVW57134.1"/>
    <property type="molecule type" value="Genomic_DNA"/>
</dbReference>
<dbReference type="PANTHER" id="PTHR14000">
    <property type="entry name" value="FINGER CCCH DOMAIN PROTEIN, PUTATIVE (DUF3755)-RELATED"/>
    <property type="match status" value="1"/>
</dbReference>
<sequence length="121" mass="12820">MFAFCWWALMALTPSSVGDEDSPPPSTPLNINGGGGGGASGSGSGNDSGVVEVVGLKHNPGIFLHWTAEEQAILEDTLPKVASDPPLLRYAKIAMLLKDKTTRDVALRVRWMIVSCPCPID</sequence>
<keyword evidence="2" id="KW-0732">Signal</keyword>
<evidence type="ECO:0000256" key="2">
    <source>
        <dbReference type="SAM" id="SignalP"/>
    </source>
</evidence>
<dbReference type="PANTHER" id="PTHR14000:SF1">
    <property type="entry name" value="HISTONE H2A DEUBIQUITINASE (DUF3755)"/>
    <property type="match status" value="1"/>
</dbReference>
<evidence type="ECO:0000313" key="4">
    <source>
        <dbReference type="Proteomes" id="UP000288805"/>
    </source>
</evidence>